<proteinExistence type="predicted"/>
<reference evidence="2" key="1">
    <citation type="submission" date="2018-06" db="EMBL/GenBank/DDBJ databases">
        <authorList>
            <person name="Zhirakovskaya E."/>
        </authorList>
    </citation>
    <scope>NUCLEOTIDE SEQUENCE</scope>
</reference>
<gene>
    <name evidence="2" type="ORF">MNBD_ALPHA07-2012</name>
</gene>
<protein>
    <recommendedName>
        <fullName evidence="1">DUF3885 domain-containing protein</fullName>
    </recommendedName>
</protein>
<name>A0A3B0RT52_9ZZZZ</name>
<dbReference type="Pfam" id="PF13021">
    <property type="entry name" value="DUF3885"/>
    <property type="match status" value="1"/>
</dbReference>
<dbReference type="InterPro" id="IPR024976">
    <property type="entry name" value="DUF3885"/>
</dbReference>
<dbReference type="EMBL" id="UOEG01000119">
    <property type="protein sequence ID" value="VAV94391.1"/>
    <property type="molecule type" value="Genomic_DNA"/>
</dbReference>
<accession>A0A3B0RT52</accession>
<feature type="domain" description="DUF3885" evidence="1">
    <location>
        <begin position="3"/>
        <end position="74"/>
    </location>
</feature>
<organism evidence="2">
    <name type="scientific">hydrothermal vent metagenome</name>
    <dbReference type="NCBI Taxonomy" id="652676"/>
    <lineage>
        <taxon>unclassified sequences</taxon>
        <taxon>metagenomes</taxon>
        <taxon>ecological metagenomes</taxon>
    </lineage>
</organism>
<evidence type="ECO:0000313" key="2">
    <source>
        <dbReference type="EMBL" id="VAV94391.1"/>
    </source>
</evidence>
<dbReference type="AlphaFoldDB" id="A0A3B0RT52"/>
<sequence length="91" mass="10621">LKDKQTIADIMWLCIAPEMGIRPCNRNLKAYLIDVESGLALHVYDDRGMDVVSPRKKPLVNIFTKYNDWLLNYDLVRMTSTFGKKCNNIEW</sequence>
<feature type="non-terminal residue" evidence="2">
    <location>
        <position position="1"/>
    </location>
</feature>
<evidence type="ECO:0000259" key="1">
    <source>
        <dbReference type="Pfam" id="PF13021"/>
    </source>
</evidence>